<dbReference type="AlphaFoldDB" id="A0A9W6UGV7"/>
<dbReference type="EMBL" id="BSQG01000001">
    <property type="protein sequence ID" value="GLU45663.1"/>
    <property type="molecule type" value="Genomic_DNA"/>
</dbReference>
<dbReference type="InterPro" id="IPR019949">
    <property type="entry name" value="CmoO-like"/>
</dbReference>
<dbReference type="GO" id="GO:0016705">
    <property type="term" value="F:oxidoreductase activity, acting on paired donors, with incorporation or reduction of molecular oxygen"/>
    <property type="evidence" value="ECO:0007669"/>
    <property type="project" value="InterPro"/>
</dbReference>
<name>A0A9W6UGV7_9ACTN</name>
<dbReference type="InterPro" id="IPR011251">
    <property type="entry name" value="Luciferase-like_dom"/>
</dbReference>
<dbReference type="InterPro" id="IPR036661">
    <property type="entry name" value="Luciferase-like_sf"/>
</dbReference>
<protein>
    <submittedName>
        <fullName evidence="3">Methylene-tetrahydromethanopterin reductase</fullName>
    </submittedName>
</protein>
<dbReference type="GO" id="GO:0005829">
    <property type="term" value="C:cytosol"/>
    <property type="evidence" value="ECO:0007669"/>
    <property type="project" value="TreeGrafter"/>
</dbReference>
<gene>
    <name evidence="3" type="ORF">Nans01_00140</name>
</gene>
<evidence type="ECO:0000313" key="3">
    <source>
        <dbReference type="EMBL" id="GLU45663.1"/>
    </source>
</evidence>
<evidence type="ECO:0000313" key="4">
    <source>
        <dbReference type="Proteomes" id="UP001165092"/>
    </source>
</evidence>
<feature type="domain" description="Luciferase-like" evidence="2">
    <location>
        <begin position="12"/>
        <end position="306"/>
    </location>
</feature>
<dbReference type="NCBIfam" id="TIGR03558">
    <property type="entry name" value="oxido_grp_1"/>
    <property type="match status" value="1"/>
</dbReference>
<organism evidence="3 4">
    <name type="scientific">Nocardiopsis ansamitocini</name>
    <dbReference type="NCBI Taxonomy" id="1670832"/>
    <lineage>
        <taxon>Bacteria</taxon>
        <taxon>Bacillati</taxon>
        <taxon>Actinomycetota</taxon>
        <taxon>Actinomycetes</taxon>
        <taxon>Streptosporangiales</taxon>
        <taxon>Nocardiopsidaceae</taxon>
        <taxon>Nocardiopsis</taxon>
    </lineage>
</organism>
<keyword evidence="4" id="KW-1185">Reference proteome</keyword>
<reference evidence="3" key="1">
    <citation type="submission" date="2023-02" db="EMBL/GenBank/DDBJ databases">
        <title>Nocardiopsis ansamitocini NBRC 112285.</title>
        <authorList>
            <person name="Ichikawa N."/>
            <person name="Sato H."/>
            <person name="Tonouchi N."/>
        </authorList>
    </citation>
    <scope>NUCLEOTIDE SEQUENCE</scope>
    <source>
        <strain evidence="3">NBRC 112285</strain>
    </source>
</reference>
<dbReference type="PANTHER" id="PTHR30137:SF6">
    <property type="entry name" value="LUCIFERASE-LIKE MONOOXYGENASE"/>
    <property type="match status" value="1"/>
</dbReference>
<proteinExistence type="predicted"/>
<dbReference type="InterPro" id="IPR050766">
    <property type="entry name" value="Bact_Lucif_Oxidored"/>
</dbReference>
<dbReference type="RefSeq" id="WP_285756560.1">
    <property type="nucleotide sequence ID" value="NZ_BSQG01000001.1"/>
</dbReference>
<sequence length="336" mass="35555">MTSVPNTPRLSILDRSRISEGRDSTDALRATVESARQAEALGYHRFWVAEHHSVPGIAGSAPTVLAAALASATTRIRIGTGGVMLPNHRPLVVAEQFGVLESLFPGRIDMGVGRSVAFTGGIRRALGTADDAADGFPGQLAELLGYFTGTQHTYPGVRAHPGQGLDIPAFVLATGAGAETAASLGLPLVIAAVNGEPQMRRWIERYRDRFRPSARAPHPYVVVSTDVAVADTAEEARRLLMPEAWSITHARTRGVFPPSPTVEDVLASTMTAKQRELFEAALDNGIAGDEEEAAAALSGLVARTGADEVLVTTSTHDPGRLREVYARLARAAGIAE</sequence>
<dbReference type="Pfam" id="PF00296">
    <property type="entry name" value="Bac_luciferase"/>
    <property type="match status" value="1"/>
</dbReference>
<comment type="similarity">
    <text evidence="1">To bacterial alkanal monooxygenase alpha and beta chains.</text>
</comment>
<comment type="caution">
    <text evidence="3">The sequence shown here is derived from an EMBL/GenBank/DDBJ whole genome shotgun (WGS) entry which is preliminary data.</text>
</comment>
<accession>A0A9W6UGV7</accession>
<evidence type="ECO:0000256" key="1">
    <source>
        <dbReference type="ARBA" id="ARBA00007789"/>
    </source>
</evidence>
<dbReference type="SUPFAM" id="SSF51679">
    <property type="entry name" value="Bacterial luciferase-like"/>
    <property type="match status" value="1"/>
</dbReference>
<dbReference type="Proteomes" id="UP001165092">
    <property type="component" value="Unassembled WGS sequence"/>
</dbReference>
<dbReference type="Gene3D" id="3.20.20.30">
    <property type="entry name" value="Luciferase-like domain"/>
    <property type="match status" value="1"/>
</dbReference>
<dbReference type="PANTHER" id="PTHR30137">
    <property type="entry name" value="LUCIFERASE-LIKE MONOOXYGENASE"/>
    <property type="match status" value="1"/>
</dbReference>
<evidence type="ECO:0000259" key="2">
    <source>
        <dbReference type="Pfam" id="PF00296"/>
    </source>
</evidence>